<protein>
    <submittedName>
        <fullName evidence="1">Uncharacterized protein</fullName>
    </submittedName>
</protein>
<organism evidence="1 2">
    <name type="scientific">Chelatococcus asaccharovorans</name>
    <dbReference type="NCBI Taxonomy" id="28210"/>
    <lineage>
        <taxon>Bacteria</taxon>
        <taxon>Pseudomonadati</taxon>
        <taxon>Pseudomonadota</taxon>
        <taxon>Alphaproteobacteria</taxon>
        <taxon>Hyphomicrobiales</taxon>
        <taxon>Chelatococcaceae</taxon>
        <taxon>Chelatococcus</taxon>
    </lineage>
</organism>
<reference evidence="1 2" key="1">
    <citation type="submission" date="2018-05" db="EMBL/GenBank/DDBJ databases">
        <title>Genomic Encyclopedia of Type Strains, Phase IV (KMG-IV): sequencing the most valuable type-strain genomes for metagenomic binning, comparative biology and taxonomic classification.</title>
        <authorList>
            <person name="Goeker M."/>
        </authorList>
    </citation>
    <scope>NUCLEOTIDE SEQUENCE [LARGE SCALE GENOMIC DNA]</scope>
    <source>
        <strain evidence="1 2">DSM 6462</strain>
    </source>
</reference>
<name>A0A2V3UAT4_9HYPH</name>
<comment type="caution">
    <text evidence="1">The sequence shown here is derived from an EMBL/GenBank/DDBJ whole genome shotgun (WGS) entry which is preliminary data.</text>
</comment>
<dbReference type="Proteomes" id="UP000248021">
    <property type="component" value="Unassembled WGS sequence"/>
</dbReference>
<dbReference type="OrthoDB" id="8451782at2"/>
<dbReference type="RefSeq" id="WP_110373905.1">
    <property type="nucleotide sequence ID" value="NZ_JAHBRY010000001.1"/>
</dbReference>
<accession>A0A2V3UAT4</accession>
<gene>
    <name evidence="1" type="ORF">C7450_103112</name>
</gene>
<proteinExistence type="predicted"/>
<keyword evidence="2" id="KW-1185">Reference proteome</keyword>
<sequence length="110" mass="12398">MKTVFEILRADGTCETHETDLPAEPGFEALKALIEPHLEGGRMEHVSVLVQKCHCDMFVDEIGLLKDLPRNEAATEVYRANALAWNPEVDPEALPYIAGPAVLFHRRVWF</sequence>
<evidence type="ECO:0000313" key="1">
    <source>
        <dbReference type="EMBL" id="PXW61595.1"/>
    </source>
</evidence>
<evidence type="ECO:0000313" key="2">
    <source>
        <dbReference type="Proteomes" id="UP000248021"/>
    </source>
</evidence>
<dbReference type="AlphaFoldDB" id="A0A2V3UAT4"/>
<dbReference type="EMBL" id="QJJK01000003">
    <property type="protein sequence ID" value="PXW61595.1"/>
    <property type="molecule type" value="Genomic_DNA"/>
</dbReference>